<comment type="caution">
    <text evidence="1">The sequence shown here is derived from an EMBL/GenBank/DDBJ whole genome shotgun (WGS) entry which is preliminary data.</text>
</comment>
<proteinExistence type="predicted"/>
<dbReference type="Proteomes" id="UP001139031">
    <property type="component" value="Unassembled WGS sequence"/>
</dbReference>
<gene>
    <name evidence="1" type="ORF">K7C98_31265</name>
</gene>
<organism evidence="1 2">
    <name type="scientific">Nannocystis pusilla</name>
    <dbReference type="NCBI Taxonomy" id="889268"/>
    <lineage>
        <taxon>Bacteria</taxon>
        <taxon>Pseudomonadati</taxon>
        <taxon>Myxococcota</taxon>
        <taxon>Polyangia</taxon>
        <taxon>Nannocystales</taxon>
        <taxon>Nannocystaceae</taxon>
        <taxon>Nannocystis</taxon>
    </lineage>
</organism>
<sequence>MKGRSPGAGPQGQVLGDRVKRTCLFKLVVLTCAPGRAPEAPATLADPEAVFIAGRGA</sequence>
<protein>
    <submittedName>
        <fullName evidence="1">Uncharacterized protein</fullName>
    </submittedName>
</protein>
<name>A0ABS7U065_9BACT</name>
<dbReference type="RefSeq" id="WP_224195465.1">
    <property type="nucleotide sequence ID" value="NZ_JAIRAU010000043.1"/>
</dbReference>
<dbReference type="EMBL" id="JAIRAU010000043">
    <property type="protein sequence ID" value="MBZ5713732.1"/>
    <property type="molecule type" value="Genomic_DNA"/>
</dbReference>
<evidence type="ECO:0000313" key="2">
    <source>
        <dbReference type="Proteomes" id="UP001139031"/>
    </source>
</evidence>
<evidence type="ECO:0000313" key="1">
    <source>
        <dbReference type="EMBL" id="MBZ5713732.1"/>
    </source>
</evidence>
<reference evidence="1" key="1">
    <citation type="submission" date="2021-08" db="EMBL/GenBank/DDBJ databases">
        <authorList>
            <person name="Stevens D.C."/>
        </authorList>
    </citation>
    <scope>NUCLEOTIDE SEQUENCE</scope>
    <source>
        <strain evidence="1">DSM 53165</strain>
    </source>
</reference>
<keyword evidence="2" id="KW-1185">Reference proteome</keyword>
<accession>A0ABS7U065</accession>